<dbReference type="PANTHER" id="PTHR43751">
    <property type="entry name" value="SULFATASE"/>
    <property type="match status" value="1"/>
</dbReference>
<comment type="caution">
    <text evidence="2">The sequence shown here is derived from an EMBL/GenBank/DDBJ whole genome shotgun (WGS) entry which is preliminary data.</text>
</comment>
<reference evidence="2 3" key="1">
    <citation type="journal article" date="2019" name="Int. J. Syst. Evol. Microbiol.">
        <title>The Global Catalogue of Microorganisms (GCM) 10K type strain sequencing project: providing services to taxonomists for standard genome sequencing and annotation.</title>
        <authorList>
            <consortium name="The Broad Institute Genomics Platform"/>
            <consortium name="The Broad Institute Genome Sequencing Center for Infectious Disease"/>
            <person name="Wu L."/>
            <person name="Ma J."/>
        </authorList>
    </citation>
    <scope>NUCLEOTIDE SEQUENCE [LARGE SCALE GENOMIC DNA]</scope>
    <source>
        <strain evidence="2 3">IBRC-M 10256</strain>
    </source>
</reference>
<dbReference type="InterPro" id="IPR017850">
    <property type="entry name" value="Alkaline_phosphatase_core_sf"/>
</dbReference>
<dbReference type="AlphaFoldDB" id="A0ABD5NP18"/>
<accession>A0ABD5NP18</accession>
<evidence type="ECO:0000313" key="2">
    <source>
        <dbReference type="EMBL" id="MFC3958581.1"/>
    </source>
</evidence>
<dbReference type="SUPFAM" id="SSF53649">
    <property type="entry name" value="Alkaline phosphatase-like"/>
    <property type="match status" value="1"/>
</dbReference>
<dbReference type="EMBL" id="JBHSAQ010000006">
    <property type="protein sequence ID" value="MFC3958581.1"/>
    <property type="molecule type" value="Genomic_DNA"/>
</dbReference>
<evidence type="ECO:0000259" key="1">
    <source>
        <dbReference type="Pfam" id="PF00884"/>
    </source>
</evidence>
<sequence length="475" mass="52892">MTDPTGTRRYNVVLVVLDTVRARQLGLYGRDRDPMPALTEFAEDATVFNSAYTNAPWTVPAHASLFTGTLPSEHGCHGGSLEFDPGGPSLAETLSAQEYRTLALSNNVWISDHFGFDRGFDSFYKEWQLFREAQELGHALKTGDRSRLALLRAFASGNPIENALNGLYGKYWYRRSDFGAKRTTNHLGSVLEDVREPFFAFVNYMEGHAPYQEHPHSRAYLPTDLDDASRYTELSGRSVDYHAGALALGDEEFSMMESLYDGELRYLDARLRHVFDALAAHDLLSETIVAIVGDHGENIGDHGLLAHRFSVHDTLLHVPLVVRHPDSGRGERVSDPVDLVDLHNWLLDASIDGADPTTMPSPGPIVTEYLSTDYAPETTRDDFTFEGSAYDRRYAAARTESHKLVVADDGTERLYAAGDGPDFERDGREITEPGRTEPALVSTLREACPEFDHRLGATDDHRAAVESHLETLGYR</sequence>
<dbReference type="InterPro" id="IPR052701">
    <property type="entry name" value="GAG_Ulvan_Degrading_Sulfatases"/>
</dbReference>
<dbReference type="CDD" id="cd16148">
    <property type="entry name" value="sulfatase_like"/>
    <property type="match status" value="1"/>
</dbReference>
<name>A0ABD5NP18_9EURY</name>
<dbReference type="Pfam" id="PF00884">
    <property type="entry name" value="Sulfatase"/>
    <property type="match status" value="1"/>
</dbReference>
<dbReference type="Proteomes" id="UP001595846">
    <property type="component" value="Unassembled WGS sequence"/>
</dbReference>
<proteinExistence type="predicted"/>
<protein>
    <submittedName>
        <fullName evidence="2">Sulfatase</fullName>
    </submittedName>
</protein>
<evidence type="ECO:0000313" key="3">
    <source>
        <dbReference type="Proteomes" id="UP001595846"/>
    </source>
</evidence>
<dbReference type="Gene3D" id="3.40.720.10">
    <property type="entry name" value="Alkaline Phosphatase, subunit A"/>
    <property type="match status" value="1"/>
</dbReference>
<keyword evidence="3" id="KW-1185">Reference proteome</keyword>
<gene>
    <name evidence="2" type="ORF">ACFOUR_09405</name>
</gene>
<feature type="domain" description="Sulfatase N-terminal" evidence="1">
    <location>
        <begin position="11"/>
        <end position="348"/>
    </location>
</feature>
<organism evidence="2 3">
    <name type="scientific">Halovivax cerinus</name>
    <dbReference type="NCBI Taxonomy" id="1487865"/>
    <lineage>
        <taxon>Archaea</taxon>
        <taxon>Methanobacteriati</taxon>
        <taxon>Methanobacteriota</taxon>
        <taxon>Stenosarchaea group</taxon>
        <taxon>Halobacteria</taxon>
        <taxon>Halobacteriales</taxon>
        <taxon>Natrialbaceae</taxon>
        <taxon>Halovivax</taxon>
    </lineage>
</organism>
<dbReference type="PANTHER" id="PTHR43751:SF3">
    <property type="entry name" value="SULFATASE N-TERMINAL DOMAIN-CONTAINING PROTEIN"/>
    <property type="match status" value="1"/>
</dbReference>
<dbReference type="GeneID" id="73903631"/>
<dbReference type="RefSeq" id="WP_256530922.1">
    <property type="nucleotide sequence ID" value="NZ_CP101824.1"/>
</dbReference>
<dbReference type="InterPro" id="IPR000917">
    <property type="entry name" value="Sulfatase_N"/>
</dbReference>